<name>A0A844B9H0_9BURK</name>
<proteinExistence type="predicted"/>
<evidence type="ECO:0000313" key="1">
    <source>
        <dbReference type="EMBL" id="MRD49783.1"/>
    </source>
</evidence>
<dbReference type="EMBL" id="WJBU01000034">
    <property type="protein sequence ID" value="MRD49783.1"/>
    <property type="molecule type" value="Genomic_DNA"/>
</dbReference>
<reference evidence="1 2" key="1">
    <citation type="submission" date="2019-11" db="EMBL/GenBank/DDBJ databases">
        <title>Caenimonas koreensis gen. nov., sp. nov., isolated from activated sludge.</title>
        <authorList>
            <person name="Seung H.R."/>
        </authorList>
    </citation>
    <scope>NUCLEOTIDE SEQUENCE [LARGE SCALE GENOMIC DNA]</scope>
    <source>
        <strain evidence="1 2">EMB320</strain>
    </source>
</reference>
<keyword evidence="2" id="KW-1185">Reference proteome</keyword>
<protein>
    <submittedName>
        <fullName evidence="1">Uncharacterized protein</fullName>
    </submittedName>
</protein>
<dbReference type="InterPro" id="IPR038493">
    <property type="entry name" value="MqsR_sf"/>
</dbReference>
<dbReference type="AlphaFoldDB" id="A0A844B9H0"/>
<comment type="caution">
    <text evidence="1">The sequence shown here is derived from an EMBL/GenBank/DDBJ whole genome shotgun (WGS) entry which is preliminary data.</text>
</comment>
<organism evidence="1 2">
    <name type="scientific">Caenimonas koreensis DSM 17982</name>
    <dbReference type="NCBI Taxonomy" id="1121255"/>
    <lineage>
        <taxon>Bacteria</taxon>
        <taxon>Pseudomonadati</taxon>
        <taxon>Pseudomonadota</taxon>
        <taxon>Betaproteobacteria</taxon>
        <taxon>Burkholderiales</taxon>
        <taxon>Comamonadaceae</taxon>
        <taxon>Caenimonas</taxon>
    </lineage>
</organism>
<gene>
    <name evidence="1" type="ORF">GHT07_21145</name>
</gene>
<dbReference type="Proteomes" id="UP000487350">
    <property type="component" value="Unassembled WGS sequence"/>
</dbReference>
<sequence>MVKMAGQPHYNLAEIQGLVALGAVEPANRSVYVELKKLDWTIGTLTQFILLLTTQNFHKAYPQMSIYNGRELLDADGYKMPFDEKRLCKGTEVDCVFFIKIGIRTKPSGGCAAVVSVHLDR</sequence>
<evidence type="ECO:0000313" key="2">
    <source>
        <dbReference type="Proteomes" id="UP000487350"/>
    </source>
</evidence>
<dbReference type="Gene3D" id="3.30.2310.40">
    <property type="match status" value="1"/>
</dbReference>
<dbReference type="RefSeq" id="WP_153587075.1">
    <property type="nucleotide sequence ID" value="NZ_WJBU01000034.1"/>
</dbReference>
<accession>A0A844B9H0</accession>